<dbReference type="Proteomes" id="UP001596388">
    <property type="component" value="Unassembled WGS sequence"/>
</dbReference>
<keyword evidence="8" id="KW-1185">Reference proteome</keyword>
<comment type="catalytic activity">
    <reaction evidence="1">
        <text>ATP + protein L-histidine = ADP + protein N-phospho-L-histidine.</text>
        <dbReference type="EC" id="2.7.13.3"/>
    </reaction>
</comment>
<evidence type="ECO:0000313" key="7">
    <source>
        <dbReference type="EMBL" id="MFC7097993.1"/>
    </source>
</evidence>
<dbReference type="Gene3D" id="1.10.287.130">
    <property type="match status" value="1"/>
</dbReference>
<sequence length="337" mass="36808">MSAEPPRATIQLLVAERGNRRALASILGSYYDVTDETDIAQADPDLILVDDSSFPANRVAIAAHKRATAPVLCPVLLVRRELSSVSVTLPDPVTAEPPMLVNEVTAAPVDRQSLLHTVANLLTQRRQTISLREQAMRMERFSRTLRHELRNPLNILTGYLRRARETGEVEAFDKCTDALDRMNRMIDEALLLIETDRDRIDTTRLSLAAQAEESWGAVSDRGATLRTPADVTVVADEFRLKQLLENLFRNAVEHGAGDATVTVGPLADGFHVSDDGSGIPVDRREVVLEEGYTTARSSSGLGLAVVSAVAAAHDWDLTVTESADGGARFEFRGVDTE</sequence>
<dbReference type="EC" id="2.7.13.3" evidence="2"/>
<dbReference type="Pfam" id="PF00512">
    <property type="entry name" value="HisKA"/>
    <property type="match status" value="1"/>
</dbReference>
<proteinExistence type="predicted"/>
<dbReference type="Gene3D" id="3.30.565.10">
    <property type="entry name" value="Histidine kinase-like ATPase, C-terminal domain"/>
    <property type="match status" value="1"/>
</dbReference>
<organism evidence="7 8">
    <name type="scientific">Halobaculum marinum</name>
    <dbReference type="NCBI Taxonomy" id="3031996"/>
    <lineage>
        <taxon>Archaea</taxon>
        <taxon>Methanobacteriati</taxon>
        <taxon>Methanobacteriota</taxon>
        <taxon>Stenosarchaea group</taxon>
        <taxon>Halobacteria</taxon>
        <taxon>Halobacteriales</taxon>
        <taxon>Haloferacaceae</taxon>
        <taxon>Halobaculum</taxon>
    </lineage>
</organism>
<dbReference type="GO" id="GO:0000160">
    <property type="term" value="P:phosphorelay signal transduction system"/>
    <property type="evidence" value="ECO:0007669"/>
    <property type="project" value="UniProtKB-KW"/>
</dbReference>
<dbReference type="InterPro" id="IPR005467">
    <property type="entry name" value="His_kinase_dom"/>
</dbReference>
<protein>
    <recommendedName>
        <fullName evidence="2">histidine kinase</fullName>
        <ecNumber evidence="2">2.7.13.3</ecNumber>
    </recommendedName>
</protein>
<keyword evidence="4 7" id="KW-0418">Kinase</keyword>
<dbReference type="CDD" id="cd00075">
    <property type="entry name" value="HATPase"/>
    <property type="match status" value="1"/>
</dbReference>
<dbReference type="Pfam" id="PF02518">
    <property type="entry name" value="HATPase_c"/>
    <property type="match status" value="1"/>
</dbReference>
<dbReference type="PANTHER" id="PTHR43711">
    <property type="entry name" value="TWO-COMPONENT HISTIDINE KINASE"/>
    <property type="match status" value="1"/>
</dbReference>
<evidence type="ECO:0000256" key="1">
    <source>
        <dbReference type="ARBA" id="ARBA00000085"/>
    </source>
</evidence>
<evidence type="ECO:0000259" key="6">
    <source>
        <dbReference type="PROSITE" id="PS50109"/>
    </source>
</evidence>
<dbReference type="PANTHER" id="PTHR43711:SF1">
    <property type="entry name" value="HISTIDINE KINASE 1"/>
    <property type="match status" value="1"/>
</dbReference>
<comment type="caution">
    <text evidence="7">The sequence shown here is derived from an EMBL/GenBank/DDBJ whole genome shotgun (WGS) entry which is preliminary data.</text>
</comment>
<dbReference type="AlphaFoldDB" id="A0ABD5X1A0"/>
<dbReference type="GO" id="GO:0004673">
    <property type="term" value="F:protein histidine kinase activity"/>
    <property type="evidence" value="ECO:0007669"/>
    <property type="project" value="UniProtKB-EC"/>
</dbReference>
<dbReference type="SMART" id="SM00387">
    <property type="entry name" value="HATPase_c"/>
    <property type="match status" value="1"/>
</dbReference>
<evidence type="ECO:0000256" key="3">
    <source>
        <dbReference type="ARBA" id="ARBA00022679"/>
    </source>
</evidence>
<dbReference type="InterPro" id="IPR003594">
    <property type="entry name" value="HATPase_dom"/>
</dbReference>
<dbReference type="InterPro" id="IPR036890">
    <property type="entry name" value="HATPase_C_sf"/>
</dbReference>
<dbReference type="InterPro" id="IPR003661">
    <property type="entry name" value="HisK_dim/P_dom"/>
</dbReference>
<name>A0ABD5X1A0_9EURY</name>
<keyword evidence="3" id="KW-0808">Transferase</keyword>
<reference evidence="7 8" key="1">
    <citation type="journal article" date="2019" name="Int. J. Syst. Evol. Microbiol.">
        <title>The Global Catalogue of Microorganisms (GCM) 10K type strain sequencing project: providing services to taxonomists for standard genome sequencing and annotation.</title>
        <authorList>
            <consortium name="The Broad Institute Genomics Platform"/>
            <consortium name="The Broad Institute Genome Sequencing Center for Infectious Disease"/>
            <person name="Wu L."/>
            <person name="Ma J."/>
        </authorList>
    </citation>
    <scope>NUCLEOTIDE SEQUENCE [LARGE SCALE GENOMIC DNA]</scope>
    <source>
        <strain evidence="7 8">DT55</strain>
    </source>
</reference>
<dbReference type="InterPro" id="IPR036097">
    <property type="entry name" value="HisK_dim/P_sf"/>
</dbReference>
<dbReference type="EMBL" id="JBHTAG010000003">
    <property type="protein sequence ID" value="MFC7097993.1"/>
    <property type="molecule type" value="Genomic_DNA"/>
</dbReference>
<dbReference type="SMART" id="SM00388">
    <property type="entry name" value="HisKA"/>
    <property type="match status" value="1"/>
</dbReference>
<dbReference type="GeneID" id="79271087"/>
<dbReference type="PROSITE" id="PS50109">
    <property type="entry name" value="HIS_KIN"/>
    <property type="match status" value="1"/>
</dbReference>
<accession>A0ABD5X1A0</accession>
<gene>
    <name evidence="7" type="ORF">ACFQKD_11835</name>
</gene>
<dbReference type="SUPFAM" id="SSF47384">
    <property type="entry name" value="Homodimeric domain of signal transducing histidine kinase"/>
    <property type="match status" value="1"/>
</dbReference>
<keyword evidence="5" id="KW-0902">Two-component regulatory system</keyword>
<evidence type="ECO:0000256" key="4">
    <source>
        <dbReference type="ARBA" id="ARBA00022777"/>
    </source>
</evidence>
<dbReference type="SUPFAM" id="SSF55874">
    <property type="entry name" value="ATPase domain of HSP90 chaperone/DNA topoisomerase II/histidine kinase"/>
    <property type="match status" value="1"/>
</dbReference>
<feature type="domain" description="Histidine kinase" evidence="6">
    <location>
        <begin position="144"/>
        <end position="332"/>
    </location>
</feature>
<evidence type="ECO:0000313" key="8">
    <source>
        <dbReference type="Proteomes" id="UP001596388"/>
    </source>
</evidence>
<dbReference type="CDD" id="cd00082">
    <property type="entry name" value="HisKA"/>
    <property type="match status" value="1"/>
</dbReference>
<evidence type="ECO:0000256" key="5">
    <source>
        <dbReference type="ARBA" id="ARBA00023012"/>
    </source>
</evidence>
<dbReference type="InterPro" id="IPR050736">
    <property type="entry name" value="Sensor_HK_Regulatory"/>
</dbReference>
<evidence type="ECO:0000256" key="2">
    <source>
        <dbReference type="ARBA" id="ARBA00012438"/>
    </source>
</evidence>
<dbReference type="RefSeq" id="WP_276237514.1">
    <property type="nucleotide sequence ID" value="NZ_CP119989.1"/>
</dbReference>